<evidence type="ECO:0000313" key="3">
    <source>
        <dbReference type="EMBL" id="CAL6092604.1"/>
    </source>
</evidence>
<sequence>MPCIFQRPYTVSKKQIEFAGLCDEATDFKSIQVHKRGHCSSRVPRHIHNFEPISASCVFYRVTQHVILLLKRVIPASRILLNLFQPDLMFPNSHTAVPYTIYTVHLITFHTKNSSVDKIVQIILIILQRSTRHLPTGISCKI</sequence>
<name>A0AA86TTT5_9EUKA</name>
<evidence type="ECO:0000313" key="4">
    <source>
        <dbReference type="EMBL" id="CAL6092614.1"/>
    </source>
</evidence>
<comment type="caution">
    <text evidence="2">The sequence shown here is derived from an EMBL/GenBank/DDBJ whole genome shotgun (WGS) entry which is preliminary data.</text>
</comment>
<dbReference type="Proteomes" id="UP001642409">
    <property type="component" value="Unassembled WGS sequence"/>
</dbReference>
<dbReference type="EMBL" id="CATOUU010000370">
    <property type="protein sequence ID" value="CAI9926712.1"/>
    <property type="molecule type" value="Genomic_DNA"/>
</dbReference>
<proteinExistence type="predicted"/>
<evidence type="ECO:0000313" key="1">
    <source>
        <dbReference type="EMBL" id="CAI9926707.1"/>
    </source>
</evidence>
<gene>
    <name evidence="1" type="ORF">HINF_LOCUS14352</name>
    <name evidence="2" type="ORF">HINF_LOCUS14357</name>
    <name evidence="3" type="ORF">HINF_LOCUS66344</name>
    <name evidence="4" type="ORF">HINF_LOCUS66349</name>
</gene>
<dbReference type="EMBL" id="CAXDID020000446">
    <property type="protein sequence ID" value="CAL6092614.1"/>
    <property type="molecule type" value="Genomic_DNA"/>
</dbReference>
<reference evidence="2" key="1">
    <citation type="submission" date="2023-06" db="EMBL/GenBank/DDBJ databases">
        <authorList>
            <person name="Kurt Z."/>
        </authorList>
    </citation>
    <scope>NUCLEOTIDE SEQUENCE</scope>
</reference>
<dbReference type="AlphaFoldDB" id="A0AA86TTT5"/>
<protein>
    <submittedName>
        <fullName evidence="3">Hypothetical_protein</fullName>
    </submittedName>
</protein>
<organism evidence="2">
    <name type="scientific">Hexamita inflata</name>
    <dbReference type="NCBI Taxonomy" id="28002"/>
    <lineage>
        <taxon>Eukaryota</taxon>
        <taxon>Metamonada</taxon>
        <taxon>Diplomonadida</taxon>
        <taxon>Hexamitidae</taxon>
        <taxon>Hexamitinae</taxon>
        <taxon>Hexamita</taxon>
    </lineage>
</organism>
<dbReference type="EMBL" id="CATOUU010000370">
    <property type="protein sequence ID" value="CAI9926707.1"/>
    <property type="molecule type" value="Genomic_DNA"/>
</dbReference>
<keyword evidence="5" id="KW-1185">Reference proteome</keyword>
<reference evidence="3 5" key="2">
    <citation type="submission" date="2024-07" db="EMBL/GenBank/DDBJ databases">
        <authorList>
            <person name="Akdeniz Z."/>
        </authorList>
    </citation>
    <scope>NUCLEOTIDE SEQUENCE [LARGE SCALE GENOMIC DNA]</scope>
</reference>
<accession>A0AA86TTT5</accession>
<evidence type="ECO:0000313" key="2">
    <source>
        <dbReference type="EMBL" id="CAI9926712.1"/>
    </source>
</evidence>
<dbReference type="EMBL" id="CAXDID020000446">
    <property type="protein sequence ID" value="CAL6092604.1"/>
    <property type="molecule type" value="Genomic_DNA"/>
</dbReference>
<evidence type="ECO:0000313" key="5">
    <source>
        <dbReference type="Proteomes" id="UP001642409"/>
    </source>
</evidence>